<evidence type="ECO:0000313" key="2">
    <source>
        <dbReference type="Proteomes" id="UP000077255"/>
    </source>
</evidence>
<keyword evidence="2" id="KW-1185">Reference proteome</keyword>
<organism evidence="1 2">
    <name type="scientific">Dyella thiooxydans</name>
    <dbReference type="NCBI Taxonomy" id="445710"/>
    <lineage>
        <taxon>Bacteria</taxon>
        <taxon>Pseudomonadati</taxon>
        <taxon>Pseudomonadota</taxon>
        <taxon>Gammaproteobacteria</taxon>
        <taxon>Lysobacterales</taxon>
        <taxon>Rhodanobacteraceae</taxon>
        <taxon>Dyella</taxon>
    </lineage>
</organism>
<accession>A0A160N1B2</accession>
<name>A0A160N1B2_9GAMM</name>
<evidence type="ECO:0000313" key="1">
    <source>
        <dbReference type="EMBL" id="AND68922.1"/>
    </source>
</evidence>
<gene>
    <name evidence="1" type="ORF">ATSB10_14680</name>
</gene>
<sequence length="276" mass="30093">MVGVALSGPIRAEAAQDRSTMAWAVILDPHQPLDLRRQTLAGLEEHAPDDDQHDLYLLGSLYQMGPKASGAPVPQDLTKATLYLGNAALRGSLLAMAKMAEIKLAEHKDREAMIWAQVFAHYVTQVPGDERPPEGYIAELVQRILDRLGQAGMPQVMSDVAGFVAQHDAAILAGLRAQSRAKTPRPQSGEHFVTMPPGRFAPQSGIADYLVAFRPDGSVEHAWLLDAVPNPSLGGALHHYVHGMTLPARSGEDGRLRYEWVPAMYDDHRYRAKSGA</sequence>
<protein>
    <submittedName>
        <fullName evidence="1">Uncharacterized protein</fullName>
    </submittedName>
</protein>
<dbReference type="EMBL" id="CP014841">
    <property type="protein sequence ID" value="AND68922.1"/>
    <property type="molecule type" value="Genomic_DNA"/>
</dbReference>
<dbReference type="PATRIC" id="fig|445710.3.peg.1463"/>
<proteinExistence type="predicted"/>
<dbReference type="Proteomes" id="UP000077255">
    <property type="component" value="Chromosome"/>
</dbReference>
<dbReference type="AlphaFoldDB" id="A0A160N1B2"/>
<reference evidence="1 2" key="1">
    <citation type="submission" date="2016-02" db="EMBL/GenBank/DDBJ databases">
        <title>Complete genome sequencing and analysis of ATSB10, Dyella thiooxydans isolated from rhizosphere soil of sunflower (Helianthus annuus L.).</title>
        <authorList>
            <person name="Lee Y."/>
            <person name="Hwangbo K."/>
            <person name="Chung H."/>
            <person name="Yoo J."/>
            <person name="Kim K.Y."/>
            <person name="Sa T.M."/>
            <person name="Um Y."/>
            <person name="Madhaiyan M."/>
        </authorList>
    </citation>
    <scope>NUCLEOTIDE SEQUENCE [LARGE SCALE GENOMIC DNA]</scope>
    <source>
        <strain evidence="1 2">ATSB10</strain>
    </source>
</reference>
<dbReference type="KEGG" id="dtx:ATSB10_14680"/>